<keyword evidence="3" id="KW-0285">Flavoprotein</keyword>
<dbReference type="InterPro" id="IPR052542">
    <property type="entry name" value="Cholesterol_Oxidase"/>
</dbReference>
<dbReference type="PANTHER" id="PTHR47470:SF1">
    <property type="entry name" value="FAD-DEPENDENT OXIDOREDUCTASE 2 FAD BINDING DOMAIN-CONTAINING PROTEIN"/>
    <property type="match status" value="1"/>
</dbReference>
<evidence type="ECO:0000313" key="7">
    <source>
        <dbReference type="Proteomes" id="UP000197019"/>
    </source>
</evidence>
<evidence type="ECO:0000256" key="4">
    <source>
        <dbReference type="ARBA" id="ARBA00022827"/>
    </source>
</evidence>
<dbReference type="RefSeq" id="WP_088618588.1">
    <property type="nucleotide sequence ID" value="NZ_CP022129.1"/>
</dbReference>
<dbReference type="KEGG" id="mpsy:CEK71_06285"/>
<keyword evidence="4" id="KW-0274">FAD</keyword>
<evidence type="ECO:0000256" key="2">
    <source>
        <dbReference type="ARBA" id="ARBA00010790"/>
    </source>
</evidence>
<organism evidence="6 7">
    <name type="scientific">Methylovulum psychrotolerans</name>
    <dbReference type="NCBI Taxonomy" id="1704499"/>
    <lineage>
        <taxon>Bacteria</taxon>
        <taxon>Pseudomonadati</taxon>
        <taxon>Pseudomonadota</taxon>
        <taxon>Gammaproteobacteria</taxon>
        <taxon>Methylococcales</taxon>
        <taxon>Methylococcaceae</taxon>
        <taxon>Methylovulum</taxon>
    </lineage>
</organism>
<dbReference type="EMBL" id="CP022129">
    <property type="protein sequence ID" value="ASF45712.1"/>
    <property type="molecule type" value="Genomic_DNA"/>
</dbReference>
<dbReference type="OrthoDB" id="2339873at2"/>
<accession>A0A1Z4BWS9</accession>
<dbReference type="Proteomes" id="UP000197019">
    <property type="component" value="Chromosome"/>
</dbReference>
<keyword evidence="7" id="KW-1185">Reference proteome</keyword>
<reference evidence="6 7" key="1">
    <citation type="submission" date="2017-06" db="EMBL/GenBank/DDBJ databases">
        <title>Genome Sequencing of the methanotroph Methylovulum psychrotolerants str. HV10-M2 isolated from a high-altitude environment.</title>
        <authorList>
            <person name="Mateos-Rivera A."/>
        </authorList>
    </citation>
    <scope>NUCLEOTIDE SEQUENCE [LARGE SCALE GENOMIC DNA]</scope>
    <source>
        <strain evidence="6 7">HV10_M2</strain>
    </source>
</reference>
<evidence type="ECO:0000256" key="5">
    <source>
        <dbReference type="ARBA" id="ARBA00023002"/>
    </source>
</evidence>
<comment type="cofactor">
    <cofactor evidence="1">
        <name>FAD</name>
        <dbReference type="ChEBI" id="CHEBI:57692"/>
    </cofactor>
</comment>
<evidence type="ECO:0000313" key="6">
    <source>
        <dbReference type="EMBL" id="ASF45712.1"/>
    </source>
</evidence>
<name>A0A1Z4BWS9_9GAMM</name>
<comment type="similarity">
    <text evidence="2">Belongs to the GMC oxidoreductase family.</text>
</comment>
<dbReference type="GO" id="GO:0016491">
    <property type="term" value="F:oxidoreductase activity"/>
    <property type="evidence" value="ECO:0007669"/>
    <property type="project" value="UniProtKB-KW"/>
</dbReference>
<evidence type="ECO:0000256" key="1">
    <source>
        <dbReference type="ARBA" id="ARBA00001974"/>
    </source>
</evidence>
<dbReference type="AlphaFoldDB" id="A0A1Z4BWS9"/>
<keyword evidence="5" id="KW-0560">Oxidoreductase</keyword>
<sequence length="202" mass="21702">MTTPCGFQFKETMAGGFALGVDTPAEGLHQGNRLDTKLAIHVTVSIDDVERFIKEPEHPGHLSGTIDFAPMGLGIVANTGVFNLFSPTDDPELKLMVYELAFEHDGAAYYLAGKKEVRDDPGFDLWSDTTTLYTQLHKGTDKSGPLAGAGILTLGVTDLIKLVSTMTVTNASCAADKAKTLSQFGGFFLGELWDTYGLHLGK</sequence>
<evidence type="ECO:0000256" key="3">
    <source>
        <dbReference type="ARBA" id="ARBA00022630"/>
    </source>
</evidence>
<dbReference type="PANTHER" id="PTHR47470">
    <property type="entry name" value="CHOLESTEROL OXIDASE"/>
    <property type="match status" value="1"/>
</dbReference>
<proteinExistence type="inferred from homology"/>
<protein>
    <submittedName>
        <fullName evidence="6">Uncharacterized protein</fullName>
    </submittedName>
</protein>
<gene>
    <name evidence="6" type="ORF">CEK71_06285</name>
</gene>